<gene>
    <name evidence="7" type="primary">P2</name>
</gene>
<dbReference type="GO" id="GO:0019028">
    <property type="term" value="C:viral capsid"/>
    <property type="evidence" value="ECO:0007669"/>
    <property type="project" value="UniProtKB-KW"/>
</dbReference>
<dbReference type="InterPro" id="IPR029053">
    <property type="entry name" value="Viral_coat"/>
</dbReference>
<dbReference type="InterPro" id="IPR005306">
    <property type="entry name" value="Nepo_coat_N"/>
</dbReference>
<evidence type="ECO:0000256" key="2">
    <source>
        <dbReference type="ARBA" id="ARBA00022561"/>
    </source>
</evidence>
<dbReference type="PIR" id="S47412">
    <property type="entry name" value="S47412"/>
</dbReference>
<feature type="domain" description="Nepovirus coat protein N-terminal" evidence="6">
    <location>
        <begin position="838"/>
        <end position="928"/>
    </location>
</feature>
<accession>Q88483</accession>
<dbReference type="InterPro" id="IPR005305">
    <property type="entry name" value="Nepo_coat_C"/>
</dbReference>
<dbReference type="InterPro" id="IPR005054">
    <property type="entry name" value="Nepo_coat"/>
</dbReference>
<comment type="subcellular location">
    <subcellularLocation>
        <location evidence="1">Virion</location>
    </subcellularLocation>
</comment>
<organism evidence="7">
    <name type="scientific">Tomato black ring virus</name>
    <dbReference type="NCBI Taxonomy" id="12275"/>
    <lineage>
        <taxon>Viruses</taxon>
        <taxon>Riboviria</taxon>
        <taxon>Orthornavirae</taxon>
        <taxon>Pisuviricota</taxon>
        <taxon>Pisoniviricetes</taxon>
        <taxon>Picornavirales</taxon>
        <taxon>Secoviridae</taxon>
        <taxon>Comovirinae</taxon>
        <taxon>Nepovirus</taxon>
        <taxon>Nepovirus nigranuli</taxon>
    </lineage>
</organism>
<evidence type="ECO:0000259" key="6">
    <source>
        <dbReference type="Pfam" id="PF03689"/>
    </source>
</evidence>
<dbReference type="GO" id="GO:0005198">
    <property type="term" value="F:structural molecule activity"/>
    <property type="evidence" value="ECO:0007669"/>
    <property type="project" value="InterPro"/>
</dbReference>
<feature type="domain" description="Nepovirus coat protein" evidence="4">
    <location>
        <begin position="1004"/>
        <end position="1165"/>
    </location>
</feature>
<dbReference type="Pfam" id="PF03688">
    <property type="entry name" value="Nepo_coat_C"/>
    <property type="match status" value="1"/>
</dbReference>
<sequence length="1344" mass="148647">MGFKELFSSSLGDAARAKVSLVRGMSGWLNTALATVQAAGPEIRDCAYSALWAEVDSTKELTLVTPAMLHAQLRKELWCAPRNAQRCAPSPTSCFCKCGGVPLPPTIEWVDEEVIIDNCPSGRNLCHSGVRCVRHHGPGVTLERVQVLVAAPKCPHCQGTGIIPRSEPMQYLRNCYEQQQKTFARPSNPLHEWVLEEGSAGNFGRRCQNWRWTSSSQIGFTDEDLCDVSTWMAAAQILLDEEDCAVCFPGSVYKRLNGGGKGYDDWCRLPPNKEMCARLFDWWHRKYTPGYHTPEDTLADFVKPRMGECTLPIEREVHLLPREWYGKVPKGDTSNFHWCLDGLKSSLEEFLDVFYDCAAQFDGELEISLGAHNKATRCHGKLGGVQVLFTTPAVCSPAKLLPEIGESDFVELEEEEYVSIPPLFKDNGLSELYMNLILKQAVVTPTLMAHPTQDETEDQLDHLENKQGGEIVSTPSFIKMLKDKRKEVRGKEFVEGSEGRLVRSADLELSKKDIFLAHTLMDKFHGMSIVKKFGKSDPKLTKVCVDLTNQEEVIRFPAKELQTTSEGVLSAQTFTVLNRPQFKELNRLAEAGWKEAKSVCLNLHIRSYLPVHLPVYAFCVIMWGHSSNAEQASLSGAYVYLGDQEASVLQLPLLCGYIGNALEDMEAYKRSLVLSTCFFGTSGLSAGQNMFGITAVEFTEYLPTSYGGITHERDSWNQMLRNHQGTDKQRFISGFNVVDFVEAGKEKQLSFPEFDLQPVPKSQPIVRTFGEEKQPLLNKSRSMRVKTFSSFRAGNIPVGRHVDNATEAIRYELGRASTSGVQPRLDESCCNIKADGDFACGETIILPATSASGSILAKIDLISLIKNTNTRVCSEWLMDGYVSQNLRAVSHLAPNSFSGISIWYIFDAYGKIPADISTTIELEMAKCLSPHVQTLRDATTSSWIIDFHKMCGQTLNFSGPGFCKPTLYVVVASEFQLARSAETKFRLEFYATGERLVRGLSENPLTYPIKPGHLEDLDLVLKSGSIAIGTYTMTKVPVSLAMRVDSAAKRQAYSYAAGVLSHFLGVGGDIIFSVHSTASTFVSCSLRVALWGTIPTTEELAQIPHVDVTLDAKATLQIQSPFFATANFGDDGTAFYIATLCAPLAPETMETGFQYYIHIHGINAKAHLCREINYNQHFAWFMLEHLDTNTTGAVSLKIPARMANLTSKEVQVTNFVNALAIMCATTGMHFGKCTLHFSWGWYRGKLADQSGAVSLQTGMGRAAVAEHFGGKHNFCYPATSFSLPFQFGSFAGPISCGGAPMAAENWIELIIPNMKWITSLTVSIEVHDGFQFYGRSAGPLTIPA</sequence>
<keyword evidence="2" id="KW-0167">Capsid protein</keyword>
<dbReference type="Pfam" id="PF03391">
    <property type="entry name" value="Nepo_coat"/>
    <property type="match status" value="1"/>
</dbReference>
<dbReference type="Gene3D" id="2.60.120.20">
    <property type="match status" value="2"/>
</dbReference>
<dbReference type="Pfam" id="PF03689">
    <property type="entry name" value="Nepo_coat_N"/>
    <property type="match status" value="1"/>
</dbReference>
<name>Q88483_9SECO</name>
<evidence type="ECO:0000259" key="4">
    <source>
        <dbReference type="Pfam" id="PF03391"/>
    </source>
</evidence>
<dbReference type="EMBL" id="X80831">
    <property type="protein sequence ID" value="CAA56792.1"/>
    <property type="molecule type" value="Genomic_RNA"/>
</dbReference>
<evidence type="ECO:0000313" key="7">
    <source>
        <dbReference type="EMBL" id="CAA56792.1"/>
    </source>
</evidence>
<evidence type="ECO:0000256" key="1">
    <source>
        <dbReference type="ARBA" id="ARBA00004328"/>
    </source>
</evidence>
<evidence type="ECO:0000256" key="3">
    <source>
        <dbReference type="ARBA" id="ARBA00022844"/>
    </source>
</evidence>
<feature type="domain" description="Nepovirus coat protein C-terminal" evidence="5">
    <location>
        <begin position="1172"/>
        <end position="1336"/>
    </location>
</feature>
<reference evidence="7" key="1">
    <citation type="submission" date="1994-08" db="EMBL/GenBank/DDBJ databases">
        <authorList>
            <person name="Le Gall O.J.J."/>
        </authorList>
    </citation>
    <scope>NUCLEOTIDE SEQUENCE</scope>
    <source>
        <strain evidence="7">English</strain>
    </source>
</reference>
<dbReference type="SUPFAM" id="SSF88633">
    <property type="entry name" value="Positive stranded ssRNA viruses"/>
    <property type="match status" value="3"/>
</dbReference>
<reference evidence="7" key="2">
    <citation type="journal article" date="1995" name="J. Gen. Virol.">
        <title>The nucleotide sequence of the RNA-2 of an isolate of the English serotype of tomato black ring virus: RNA recombination in the history of nepoviruses.</title>
        <authorList>
            <person name="Le Gall O."/>
            <person name="Lanneau M."/>
            <person name="Candresse T."/>
            <person name="Dunez J."/>
        </authorList>
    </citation>
    <scope>NUCLEOTIDE SEQUENCE</scope>
    <source>
        <strain evidence="7">English</strain>
    </source>
</reference>
<evidence type="ECO:0000259" key="5">
    <source>
        <dbReference type="Pfam" id="PF03688"/>
    </source>
</evidence>
<proteinExistence type="predicted"/>
<protein>
    <submittedName>
        <fullName evidence="7">p2 protein</fullName>
    </submittedName>
</protein>
<keyword evidence="3" id="KW-0946">Virion</keyword>